<dbReference type="Pfam" id="PF18962">
    <property type="entry name" value="Por_Secre_tail"/>
    <property type="match status" value="1"/>
</dbReference>
<feature type="signal peptide" evidence="1">
    <location>
        <begin position="1"/>
        <end position="23"/>
    </location>
</feature>
<evidence type="ECO:0000313" key="3">
    <source>
        <dbReference type="EMBL" id="KAA9331178.1"/>
    </source>
</evidence>
<name>A0A5N1IN69_9BACT</name>
<keyword evidence="4" id="KW-1185">Reference proteome</keyword>
<dbReference type="Proteomes" id="UP000326570">
    <property type="component" value="Unassembled WGS sequence"/>
</dbReference>
<comment type="caution">
    <text evidence="3">The sequence shown here is derived from an EMBL/GenBank/DDBJ whole genome shotgun (WGS) entry which is preliminary data.</text>
</comment>
<dbReference type="AlphaFoldDB" id="A0A5N1IN69"/>
<protein>
    <submittedName>
        <fullName evidence="3">T9SS type A sorting domain-containing protein</fullName>
    </submittedName>
</protein>
<feature type="domain" description="Secretion system C-terminal sorting" evidence="2">
    <location>
        <begin position="47"/>
        <end position="122"/>
    </location>
</feature>
<evidence type="ECO:0000256" key="1">
    <source>
        <dbReference type="SAM" id="SignalP"/>
    </source>
</evidence>
<keyword evidence="1" id="KW-0732">Signal</keyword>
<proteinExistence type="predicted"/>
<accession>A0A5N1IN69</accession>
<dbReference type="NCBIfam" id="TIGR04183">
    <property type="entry name" value="Por_Secre_tail"/>
    <property type="match status" value="1"/>
</dbReference>
<organism evidence="3 4">
    <name type="scientific">Adhaeribacter soli</name>
    <dbReference type="NCBI Taxonomy" id="2607655"/>
    <lineage>
        <taxon>Bacteria</taxon>
        <taxon>Pseudomonadati</taxon>
        <taxon>Bacteroidota</taxon>
        <taxon>Cytophagia</taxon>
        <taxon>Cytophagales</taxon>
        <taxon>Hymenobacteraceae</taxon>
        <taxon>Adhaeribacter</taxon>
    </lineage>
</organism>
<evidence type="ECO:0000313" key="4">
    <source>
        <dbReference type="Proteomes" id="UP000326570"/>
    </source>
</evidence>
<evidence type="ECO:0000259" key="2">
    <source>
        <dbReference type="Pfam" id="PF18962"/>
    </source>
</evidence>
<sequence>MKIFTRIILFSFIFSSMHLLGFAAITTNGKAGGPVQAEKSLATLNAYPNPSRGEVVFTLSQSTSEGYKIRISNAIGRTIKTIDVKDLGSSQQIEANLTELPNGLYFYSLLANDKMIETKRLILQR</sequence>
<feature type="chain" id="PRO_5024811976" evidence="1">
    <location>
        <begin position="24"/>
        <end position="125"/>
    </location>
</feature>
<gene>
    <name evidence="3" type="ORF">F0P94_14900</name>
</gene>
<dbReference type="RefSeq" id="WP_150904701.1">
    <property type="nucleotide sequence ID" value="NZ_VTWT01000008.1"/>
</dbReference>
<dbReference type="InterPro" id="IPR026444">
    <property type="entry name" value="Secre_tail"/>
</dbReference>
<reference evidence="3 4" key="1">
    <citation type="submission" date="2019-09" db="EMBL/GenBank/DDBJ databases">
        <title>Genome sequence of Adhaeribacter sp. M2.</title>
        <authorList>
            <person name="Srinivasan S."/>
        </authorList>
    </citation>
    <scope>NUCLEOTIDE SEQUENCE [LARGE SCALE GENOMIC DNA]</scope>
    <source>
        <strain evidence="3 4">M2</strain>
    </source>
</reference>
<dbReference type="EMBL" id="VTWT01000008">
    <property type="protein sequence ID" value="KAA9331178.1"/>
    <property type="molecule type" value="Genomic_DNA"/>
</dbReference>